<feature type="region of interest" description="Disordered" evidence="1">
    <location>
        <begin position="362"/>
        <end position="390"/>
    </location>
</feature>
<feature type="compositionally biased region" description="Basic and acidic residues" evidence="1">
    <location>
        <begin position="380"/>
        <end position="390"/>
    </location>
</feature>
<name>A0A6J7PDV0_9ZZZZ</name>
<dbReference type="AlphaFoldDB" id="A0A6J7PDV0"/>
<reference evidence="2" key="1">
    <citation type="submission" date="2020-05" db="EMBL/GenBank/DDBJ databases">
        <authorList>
            <person name="Chiriac C."/>
            <person name="Salcher M."/>
            <person name="Ghai R."/>
            <person name="Kavagutti S V."/>
        </authorList>
    </citation>
    <scope>NUCLEOTIDE SEQUENCE</scope>
</reference>
<dbReference type="EMBL" id="CAFBPD010000066">
    <property type="protein sequence ID" value="CAB5003780.1"/>
    <property type="molecule type" value="Genomic_DNA"/>
</dbReference>
<organism evidence="2">
    <name type="scientific">freshwater metagenome</name>
    <dbReference type="NCBI Taxonomy" id="449393"/>
    <lineage>
        <taxon>unclassified sequences</taxon>
        <taxon>metagenomes</taxon>
        <taxon>ecological metagenomes</taxon>
    </lineage>
</organism>
<evidence type="ECO:0000256" key="1">
    <source>
        <dbReference type="SAM" id="MobiDB-lite"/>
    </source>
</evidence>
<sequence length="390" mass="43328">MGIPFVAPSLCCGDLSLFRARELLLRTNERIPHSAREAGHSGLRSEACTRRHEGASAACCHRRRGSGTGCNLTDSKERLAKRCCRSCPETATAIEVVRPDSTLHRQTHLPPALVRDGFGPGLRAAGQGGLKRHAPLTVDPRARLRIRLSNQWWTRPIIVLQRIHWVVQALSEPRIWDLVHLVHLVYPHPVRVIPALGTSTADSVLDRHLCRWHDFSNPLHLLRGLVRVWHEALPGHVALPGIGRSLLASIRQDLNLLHLLLVDVRFALTSMLAPRASRADSLVRRRVERRSVAPRVGVQIPVVVRAPVASFIAVERAAVAIDHRAPAPPAFFTSQVRGEKAHRPIMSLDARLITASHRLKSQFPQGLPREQSSTPPTHESGGRHRVWDPS</sequence>
<gene>
    <name evidence="2" type="ORF">UFOPK4061_00482</name>
</gene>
<proteinExistence type="predicted"/>
<evidence type="ECO:0000313" key="2">
    <source>
        <dbReference type="EMBL" id="CAB5003780.1"/>
    </source>
</evidence>
<accession>A0A6J7PDV0</accession>
<protein>
    <submittedName>
        <fullName evidence="2">Unannotated protein</fullName>
    </submittedName>
</protein>